<reference evidence="1" key="1">
    <citation type="submission" date="2020-05" db="EMBL/GenBank/DDBJ databases">
        <authorList>
            <person name="Chiriac C."/>
            <person name="Salcher M."/>
            <person name="Ghai R."/>
            <person name="Kavagutti S V."/>
        </authorList>
    </citation>
    <scope>NUCLEOTIDE SEQUENCE</scope>
</reference>
<evidence type="ECO:0000313" key="1">
    <source>
        <dbReference type="EMBL" id="CAB5214657.1"/>
    </source>
</evidence>
<organism evidence="1">
    <name type="scientific">uncultured Caudovirales phage</name>
    <dbReference type="NCBI Taxonomy" id="2100421"/>
    <lineage>
        <taxon>Viruses</taxon>
        <taxon>Duplodnaviria</taxon>
        <taxon>Heunggongvirae</taxon>
        <taxon>Uroviricota</taxon>
        <taxon>Caudoviricetes</taxon>
        <taxon>Peduoviridae</taxon>
        <taxon>Maltschvirus</taxon>
        <taxon>Maltschvirus maltsch</taxon>
    </lineage>
</organism>
<sequence length="169" mass="18636">MITVKAYLYPNTAEVQVFDPTIFTNRNRIMYSRPIKVYQGVDNPVQVIVRNQDQKSVNLTGSSVTASIQDPVNKVTIKSYAVNFAANVGGNIQLGQGTFTFDANTINALEQRFYKLAFSTTVTSTDVTRPVYIDDNYGVPLDLEILPAYYETSVVLPGTDTYSLDGGSI</sequence>
<name>A0A6J7WHM7_9CAUD</name>
<protein>
    <submittedName>
        <fullName evidence="1">Uncharacterized protein</fullName>
    </submittedName>
</protein>
<dbReference type="EMBL" id="LR798243">
    <property type="protein sequence ID" value="CAB5214657.1"/>
    <property type="molecule type" value="Genomic_DNA"/>
</dbReference>
<proteinExistence type="predicted"/>
<gene>
    <name evidence="1" type="ORF">UFOVP190_207</name>
</gene>
<accession>A0A6J7WHM7</accession>